<name>A0A1V3II68_9PAST</name>
<keyword evidence="2" id="KW-1185">Reference proteome</keyword>
<gene>
    <name evidence="1" type="ORF">BKK47_02815</name>
</gene>
<evidence type="ECO:0000313" key="2">
    <source>
        <dbReference type="Proteomes" id="UP000189426"/>
    </source>
</evidence>
<dbReference type="Proteomes" id="UP000189426">
    <property type="component" value="Unassembled WGS sequence"/>
</dbReference>
<dbReference type="RefSeq" id="WP_077493411.1">
    <property type="nucleotide sequence ID" value="NZ_MLHG01000016.1"/>
</dbReference>
<comment type="caution">
    <text evidence="1">The sequence shown here is derived from an EMBL/GenBank/DDBJ whole genome shotgun (WGS) entry which is preliminary data.</text>
</comment>
<dbReference type="AlphaFoldDB" id="A0A1V3II68"/>
<dbReference type="EMBL" id="MLHG01000016">
    <property type="protein sequence ID" value="OOF40855.1"/>
    <property type="molecule type" value="Genomic_DNA"/>
</dbReference>
<proteinExistence type="predicted"/>
<organism evidence="1 2">
    <name type="scientific">Rodentibacter mrazii</name>
    <dbReference type="NCBI Taxonomy" id="1908257"/>
    <lineage>
        <taxon>Bacteria</taxon>
        <taxon>Pseudomonadati</taxon>
        <taxon>Pseudomonadota</taxon>
        <taxon>Gammaproteobacteria</taxon>
        <taxon>Pasteurellales</taxon>
        <taxon>Pasteurellaceae</taxon>
        <taxon>Rodentibacter</taxon>
    </lineage>
</organism>
<reference evidence="1 2" key="1">
    <citation type="submission" date="2016-10" db="EMBL/GenBank/DDBJ databases">
        <title>Rodentibacter gen. nov. and new species.</title>
        <authorList>
            <person name="Christensen H."/>
        </authorList>
    </citation>
    <scope>NUCLEOTIDE SEQUENCE [LARGE SCALE GENOMIC DNA]</scope>
    <source>
        <strain evidence="1 2">Ppn418</strain>
    </source>
</reference>
<accession>A0A1V3II68</accession>
<protein>
    <submittedName>
        <fullName evidence="1">Uncharacterized protein</fullName>
    </submittedName>
</protein>
<dbReference type="STRING" id="1908257.BKK47_02815"/>
<sequence>MPSIKLTQFGGIAPRQRPNNLHQAMAQVAEDVDLSRGTLRPWRTDKKVSGKTGNSIFVDKCCFLASDNCQASFSRIDTDCCFIVASGVKDYPVIQRKDNACNDKWNRLGFPVELNAPNAQFLGTLSQDFNQELRQYIYTLVDEFGFESAPSLPSDPIYVHNDQSVVISGLPTSFPTYSIEKVRLYCAVTQLDYGEQVKDQNAEAHFLLVDEVSFGIGSYVHQAHTVYGEECLTEEYEPPHECMTDLQYCGNGQLGGLVGTELWLSEPLKPHAFPEAYRYGRFNGKPIRFLCGERAGYILTDEYPVVIEMESPCQSQGCRSITQLEEPLPIISYQSACLYNGACFYATKDGLVMLAGNQAKVMTTALYTKDQWQALAPWQMIGVVHDGYYFGFTDRISIRFKVPDSIYEDVQIEQLTTLSIKPKAVYRSDQDELFFATDDGIYQWNAGDNWKTFRWRGRLHNLPQYMAMTAYKVVQDYEPNYVKHIGYKRHRSEMVQDTVVLGDKTVIDSRPHRLKAGYATLFFDVEITGKGEVWEYHIATSVAELGTE</sequence>
<evidence type="ECO:0000313" key="1">
    <source>
        <dbReference type="EMBL" id="OOF40855.1"/>
    </source>
</evidence>